<organism evidence="1 2">
    <name type="scientific">Pelobates cultripes</name>
    <name type="common">Western spadefoot toad</name>
    <dbReference type="NCBI Taxonomy" id="61616"/>
    <lineage>
        <taxon>Eukaryota</taxon>
        <taxon>Metazoa</taxon>
        <taxon>Chordata</taxon>
        <taxon>Craniata</taxon>
        <taxon>Vertebrata</taxon>
        <taxon>Euteleostomi</taxon>
        <taxon>Amphibia</taxon>
        <taxon>Batrachia</taxon>
        <taxon>Anura</taxon>
        <taxon>Pelobatoidea</taxon>
        <taxon>Pelobatidae</taxon>
        <taxon>Pelobates</taxon>
    </lineage>
</organism>
<reference evidence="1" key="1">
    <citation type="submission" date="2022-03" db="EMBL/GenBank/DDBJ databases">
        <authorList>
            <person name="Alioto T."/>
            <person name="Alioto T."/>
            <person name="Gomez Garrido J."/>
        </authorList>
    </citation>
    <scope>NUCLEOTIDE SEQUENCE</scope>
</reference>
<name>A0AAD1SAE9_PELCU</name>
<dbReference type="EMBL" id="OW240916">
    <property type="protein sequence ID" value="CAH2293178.1"/>
    <property type="molecule type" value="Genomic_DNA"/>
</dbReference>
<keyword evidence="2" id="KW-1185">Reference proteome</keyword>
<evidence type="ECO:0000313" key="1">
    <source>
        <dbReference type="EMBL" id="CAH2293178.1"/>
    </source>
</evidence>
<sequence length="209" mass="23188">MCVLPSASDSEAPCTSPFHATRSRDLIGFWPVANLGDIAASIYRNVWTASDHNGSPAPLLVVSVSAEPKAWLYNAIADSIPKALATFNEHSKSAPRAPVVHLSDSEESKGSYHDECPRKRPWKWYQLTQDSWILQTASGFHLDFTEDPIQVSLPTLLKMSQIDDMALQAELDDLVNKGAIERALTQRGFCENPSLHLEELPTFLHRLHG</sequence>
<accession>A0AAD1SAE9</accession>
<protein>
    <submittedName>
        <fullName evidence="1">Uncharacterized protein</fullName>
    </submittedName>
</protein>
<dbReference type="Proteomes" id="UP001295444">
    <property type="component" value="Chromosome 05"/>
</dbReference>
<proteinExistence type="predicted"/>
<gene>
    <name evidence="1" type="ORF">PECUL_23A051649</name>
</gene>
<evidence type="ECO:0000313" key="2">
    <source>
        <dbReference type="Proteomes" id="UP001295444"/>
    </source>
</evidence>
<dbReference type="AlphaFoldDB" id="A0AAD1SAE9"/>